<evidence type="ECO:0000256" key="1">
    <source>
        <dbReference type="ARBA" id="ARBA00004365"/>
    </source>
</evidence>
<dbReference type="EMBL" id="CP036280">
    <property type="protein sequence ID" value="QDU71947.1"/>
    <property type="molecule type" value="Genomic_DNA"/>
</dbReference>
<protein>
    <recommendedName>
        <fullName evidence="7">Filament cap protein</fullName>
    </recommendedName>
    <alternativeName>
        <fullName evidence="6">Flagellar cap protein</fullName>
    </alternativeName>
</protein>
<dbReference type="Proteomes" id="UP000320386">
    <property type="component" value="Chromosome"/>
</dbReference>
<evidence type="ECO:0000256" key="5">
    <source>
        <dbReference type="ARBA" id="ARBA00023143"/>
    </source>
</evidence>
<reference evidence="11 12" key="1">
    <citation type="submission" date="2019-02" db="EMBL/GenBank/DDBJ databases">
        <title>Deep-cultivation of Planctomycetes and their phenomic and genomic characterization uncovers novel biology.</title>
        <authorList>
            <person name="Wiegand S."/>
            <person name="Jogler M."/>
            <person name="Boedeker C."/>
            <person name="Pinto D."/>
            <person name="Vollmers J."/>
            <person name="Rivas-Marin E."/>
            <person name="Kohn T."/>
            <person name="Peeters S.H."/>
            <person name="Heuer A."/>
            <person name="Rast P."/>
            <person name="Oberbeckmann S."/>
            <person name="Bunk B."/>
            <person name="Jeske O."/>
            <person name="Meyerdierks A."/>
            <person name="Storesund J.E."/>
            <person name="Kallscheuer N."/>
            <person name="Luecker S."/>
            <person name="Lage O.M."/>
            <person name="Pohl T."/>
            <person name="Merkel B.J."/>
            <person name="Hornburger P."/>
            <person name="Mueller R.-W."/>
            <person name="Bruemmer F."/>
            <person name="Labrenz M."/>
            <person name="Spormann A.M."/>
            <person name="Op den Camp H."/>
            <person name="Overmann J."/>
            <person name="Amann R."/>
            <person name="Jetten M.S.M."/>
            <person name="Mascher T."/>
            <person name="Medema M.H."/>
            <person name="Devos D.P."/>
            <person name="Kaster A.-K."/>
            <person name="Ovreas L."/>
            <person name="Rohde M."/>
            <person name="Galperin M.Y."/>
            <person name="Jogler C."/>
        </authorList>
    </citation>
    <scope>NUCLEOTIDE SEQUENCE [LARGE SCALE GENOMIC DNA]</scope>
    <source>
        <strain evidence="11 12">Pan265</strain>
    </source>
</reference>
<dbReference type="RefSeq" id="WP_145446139.1">
    <property type="nucleotide sequence ID" value="NZ_CP036280.1"/>
</dbReference>
<comment type="subcellular location">
    <subcellularLocation>
        <location evidence="1">Bacterial flagellum</location>
    </subcellularLocation>
</comment>
<dbReference type="InterPro" id="IPR040026">
    <property type="entry name" value="FliD"/>
</dbReference>
<dbReference type="GO" id="GO:0071973">
    <property type="term" value="P:bacterial-type flagellum-dependent cell motility"/>
    <property type="evidence" value="ECO:0007669"/>
    <property type="project" value="TreeGrafter"/>
</dbReference>
<gene>
    <name evidence="11" type="primary">fliD</name>
    <name evidence="11" type="ORF">Pan265_18060</name>
</gene>
<feature type="coiled-coil region" evidence="8">
    <location>
        <begin position="1002"/>
        <end position="1040"/>
    </location>
</feature>
<dbReference type="GO" id="GO:0007155">
    <property type="term" value="P:cell adhesion"/>
    <property type="evidence" value="ECO:0007669"/>
    <property type="project" value="InterPro"/>
</dbReference>
<proteinExistence type="inferred from homology"/>
<keyword evidence="12" id="KW-1185">Reference proteome</keyword>
<evidence type="ECO:0000256" key="8">
    <source>
        <dbReference type="SAM" id="Coils"/>
    </source>
</evidence>
<evidence type="ECO:0000259" key="10">
    <source>
        <dbReference type="Pfam" id="PF07195"/>
    </source>
</evidence>
<comment type="subunit">
    <text evidence="3">Homopentamer.</text>
</comment>
<evidence type="ECO:0000313" key="11">
    <source>
        <dbReference type="EMBL" id="QDU71947.1"/>
    </source>
</evidence>
<comment type="similarity">
    <text evidence="2">Belongs to the FliD family.</text>
</comment>
<keyword evidence="11" id="KW-0969">Cilium</keyword>
<dbReference type="KEGG" id="mcad:Pan265_18060"/>
<dbReference type="InterPro" id="IPR010809">
    <property type="entry name" value="FliD_C"/>
</dbReference>
<dbReference type="Pfam" id="PF07195">
    <property type="entry name" value="FliD_C"/>
    <property type="match status" value="1"/>
</dbReference>
<evidence type="ECO:0000313" key="12">
    <source>
        <dbReference type="Proteomes" id="UP000320386"/>
    </source>
</evidence>
<feature type="domain" description="Flagellar hook-associated protein 2 C-terminal" evidence="10">
    <location>
        <begin position="800"/>
        <end position="1038"/>
    </location>
</feature>
<dbReference type="PANTHER" id="PTHR30288:SF0">
    <property type="entry name" value="FLAGELLAR HOOK-ASSOCIATED PROTEIN 2"/>
    <property type="match status" value="1"/>
</dbReference>
<evidence type="ECO:0000256" key="3">
    <source>
        <dbReference type="ARBA" id="ARBA00011255"/>
    </source>
</evidence>
<evidence type="ECO:0000256" key="4">
    <source>
        <dbReference type="ARBA" id="ARBA00023054"/>
    </source>
</evidence>
<name>A0A518BY91_9BACT</name>
<dbReference type="AlphaFoldDB" id="A0A518BY91"/>
<dbReference type="OrthoDB" id="244268at2"/>
<dbReference type="InterPro" id="IPR003481">
    <property type="entry name" value="FliD_N"/>
</dbReference>
<sequence>MGQITSGVGLVSGIDYLSLVDQLIQLQTGPRTQLEIRNAELAAQQVAYQDVSAKLLSVKSSVSTLSRSTVFRSTTASSSNESVASATSSTGAVPGSYTFSVSQLVRSQQVITDGFSDKDITPLDAGSISFDRAESALSTRTRLSALRGGEGVTRGVLTITDQSGRTADIDISTAVNIEDVLEAINTTTGIGVRASITDDGLTLTDISGGSGTLTVAESEAAESLGLSASGGVDASAASDPTGKLVSARLNYMGRETVLTNLNDGNGIRMSSFSTDFTITDRSGATHSVDLGEATSLGDVMDAIASATGGAVTAKVSDGGVRDGSSLTLVDTTGGGGNLVVADASGSSAATDLGIVGDVAGDEIVGGRLVAEMGSKLVTNLLGGRGLAIEDEIGVTNGLGATVIFDLAGAESVTDLVDQINAATSSIGVYASINGANNGIELKDVSGGSGSLTVTEEGGMLASELGIVGEHTGGSVDGGNLQLKYISEATRLDKLGIVRGQFTITDALNDSAVVDLTQGNEVTLGDVIDEINSKGLAIEARINDTGDGILIEDKVPTGTVPLQAIKIEERGSSTARTLGLLGEADEPGGDLDGSFETRITFSSEKLTLDTDISVLNDGEGLGDIENQNDIKITLKDGTEIELNFDAVNKGFDGDASTTSIADVIEFIESQVEAVTGNRDLEVKINDTESGLDVVDFTSGSDALRIEALNGSPLAADLGILGSTDPDLNEINGSAIVEITTLQDLANKINDAGGPAVATILNDGNPNGGYRMVFTAREAGESGGFVFDDGGMGVNARTITEAQDAAVFLGSSKDVLITSTTNTLDDLIPGTTITLNGTSETPVTINISENLDEVKSTIETFVTSFNEAVSTIDSYDSYNADTEERGLLLGDSTVSQIRNNLYNRVTLSTGQLTGTYKVLSQVGIRIGEGGVLTFDAARFDREVGEDRAGVIDLFTKKTTVEDDEGNRSVLNQGVLAQLDEWLESITNSFDGTLKQRGDTLNSLVEANQDRIEDIDEDLERERAKLEAEFIAMEIALAELQGQSSSLSQIQAIAPLTSSNS</sequence>
<evidence type="ECO:0000259" key="9">
    <source>
        <dbReference type="Pfam" id="PF02465"/>
    </source>
</evidence>
<evidence type="ECO:0000256" key="2">
    <source>
        <dbReference type="ARBA" id="ARBA00009764"/>
    </source>
</evidence>
<dbReference type="PANTHER" id="PTHR30288">
    <property type="entry name" value="FLAGELLAR CAP/ASSEMBLY PROTEIN FLID"/>
    <property type="match status" value="1"/>
</dbReference>
<feature type="domain" description="Flagellar hook-associated protein 2 N-terminal" evidence="9">
    <location>
        <begin position="12"/>
        <end position="107"/>
    </location>
</feature>
<dbReference type="Pfam" id="PF02465">
    <property type="entry name" value="FliD_N"/>
    <property type="match status" value="1"/>
</dbReference>
<evidence type="ECO:0000256" key="7">
    <source>
        <dbReference type="ARBA" id="ARBA00033192"/>
    </source>
</evidence>
<keyword evidence="4 8" id="KW-0175">Coiled coil</keyword>
<evidence type="ECO:0000256" key="6">
    <source>
        <dbReference type="ARBA" id="ARBA00033074"/>
    </source>
</evidence>
<dbReference type="GO" id="GO:0009421">
    <property type="term" value="C:bacterial-type flagellum filament cap"/>
    <property type="evidence" value="ECO:0007669"/>
    <property type="project" value="InterPro"/>
</dbReference>
<accession>A0A518BY91</accession>
<keyword evidence="11" id="KW-0966">Cell projection</keyword>
<organism evidence="11 12">
    <name type="scientific">Mucisphaera calidilacus</name>
    <dbReference type="NCBI Taxonomy" id="2527982"/>
    <lineage>
        <taxon>Bacteria</taxon>
        <taxon>Pseudomonadati</taxon>
        <taxon>Planctomycetota</taxon>
        <taxon>Phycisphaerae</taxon>
        <taxon>Phycisphaerales</taxon>
        <taxon>Phycisphaeraceae</taxon>
        <taxon>Mucisphaera</taxon>
    </lineage>
</organism>
<keyword evidence="11" id="KW-0282">Flagellum</keyword>
<dbReference type="GO" id="GO:0009424">
    <property type="term" value="C:bacterial-type flagellum hook"/>
    <property type="evidence" value="ECO:0007669"/>
    <property type="project" value="InterPro"/>
</dbReference>
<keyword evidence="5" id="KW-0975">Bacterial flagellum</keyword>